<dbReference type="Proteomes" id="UP000499080">
    <property type="component" value="Unassembled WGS sequence"/>
</dbReference>
<accession>A0A4Y2Q2W4</accession>
<organism evidence="1 2">
    <name type="scientific">Araneus ventricosus</name>
    <name type="common">Orbweaver spider</name>
    <name type="synonym">Epeira ventricosa</name>
    <dbReference type="NCBI Taxonomy" id="182803"/>
    <lineage>
        <taxon>Eukaryota</taxon>
        <taxon>Metazoa</taxon>
        <taxon>Ecdysozoa</taxon>
        <taxon>Arthropoda</taxon>
        <taxon>Chelicerata</taxon>
        <taxon>Arachnida</taxon>
        <taxon>Araneae</taxon>
        <taxon>Araneomorphae</taxon>
        <taxon>Entelegynae</taxon>
        <taxon>Araneoidea</taxon>
        <taxon>Araneidae</taxon>
        <taxon>Araneus</taxon>
    </lineage>
</organism>
<name>A0A4Y2Q2W4_ARAVE</name>
<sequence length="106" mass="12179">MQLHELFGGQLLAVVVLKLIDIIFHFQSHDFDQRHNLVDCRLHRYCLKPLKVIFDNVLRSKLLPSRSESSLGDPFPCIFDHLEAGNDVEVMFPKLSESKTGQFIVS</sequence>
<comment type="caution">
    <text evidence="1">The sequence shown here is derived from an EMBL/GenBank/DDBJ whole genome shotgun (WGS) entry which is preliminary data.</text>
</comment>
<dbReference type="AlphaFoldDB" id="A0A4Y2Q2W4"/>
<dbReference type="EMBL" id="BGPR01012618">
    <property type="protein sequence ID" value="GBN56897.1"/>
    <property type="molecule type" value="Genomic_DNA"/>
</dbReference>
<proteinExistence type="predicted"/>
<evidence type="ECO:0000313" key="2">
    <source>
        <dbReference type="Proteomes" id="UP000499080"/>
    </source>
</evidence>
<protein>
    <submittedName>
        <fullName evidence="1">Uncharacterized protein</fullName>
    </submittedName>
</protein>
<gene>
    <name evidence="1" type="ORF">AVEN_46554_1</name>
</gene>
<keyword evidence="2" id="KW-1185">Reference proteome</keyword>
<reference evidence="1 2" key="1">
    <citation type="journal article" date="2019" name="Sci. Rep.">
        <title>Orb-weaving spider Araneus ventricosus genome elucidates the spidroin gene catalogue.</title>
        <authorList>
            <person name="Kono N."/>
            <person name="Nakamura H."/>
            <person name="Ohtoshi R."/>
            <person name="Moran D.A.P."/>
            <person name="Shinohara A."/>
            <person name="Yoshida Y."/>
            <person name="Fujiwara M."/>
            <person name="Mori M."/>
            <person name="Tomita M."/>
            <person name="Arakawa K."/>
        </authorList>
    </citation>
    <scope>NUCLEOTIDE SEQUENCE [LARGE SCALE GENOMIC DNA]</scope>
</reference>
<evidence type="ECO:0000313" key="1">
    <source>
        <dbReference type="EMBL" id="GBN56897.1"/>
    </source>
</evidence>